<comment type="caution">
    <text evidence="1">The sequence shown here is derived from an EMBL/GenBank/DDBJ whole genome shotgun (WGS) entry which is preliminary data.</text>
</comment>
<accession>A0A918Q9D7</accession>
<organism evidence="1 2">
    <name type="scientific">Streptomyces inusitatus</name>
    <dbReference type="NCBI Taxonomy" id="68221"/>
    <lineage>
        <taxon>Bacteria</taxon>
        <taxon>Bacillati</taxon>
        <taxon>Actinomycetota</taxon>
        <taxon>Actinomycetes</taxon>
        <taxon>Kitasatosporales</taxon>
        <taxon>Streptomycetaceae</taxon>
        <taxon>Streptomyces</taxon>
    </lineage>
</organism>
<protein>
    <submittedName>
        <fullName evidence="1">Uncharacterized protein</fullName>
    </submittedName>
</protein>
<name>A0A918Q9D7_9ACTN</name>
<evidence type="ECO:0000313" key="2">
    <source>
        <dbReference type="Proteomes" id="UP000630936"/>
    </source>
</evidence>
<dbReference type="Proteomes" id="UP000630936">
    <property type="component" value="Unassembled WGS sequence"/>
</dbReference>
<keyword evidence="2" id="KW-1185">Reference proteome</keyword>
<evidence type="ECO:0000313" key="1">
    <source>
        <dbReference type="EMBL" id="GGZ36410.1"/>
    </source>
</evidence>
<gene>
    <name evidence="1" type="ORF">GCM10010387_33090</name>
</gene>
<sequence length="224" mass="23497">MERVLVVRWPGRLFRAEIVSPVTDEERAAVARAAENLRSDAGYTRAISVDLLEELSPSVLFGPHGAAVCRVLEVGYGLDEEGARRLASARHPAADRAYGTAWDRWLAEQPKDAPCQGEGHARLMAVPGAGPSQSPIGHGFSVLVDAVRGSARLRGGPDADATDEHGDEVLMDPWRTALGALLDAAMALGAPHLVDGQVGTVLTSAWNAVLGSVPDPDDDAAALG</sequence>
<reference evidence="1" key="1">
    <citation type="journal article" date="2014" name="Int. J. Syst. Evol. Microbiol.">
        <title>Complete genome sequence of Corynebacterium casei LMG S-19264T (=DSM 44701T), isolated from a smear-ripened cheese.</title>
        <authorList>
            <consortium name="US DOE Joint Genome Institute (JGI-PGF)"/>
            <person name="Walter F."/>
            <person name="Albersmeier A."/>
            <person name="Kalinowski J."/>
            <person name="Ruckert C."/>
        </authorList>
    </citation>
    <scope>NUCLEOTIDE SEQUENCE</scope>
    <source>
        <strain evidence="1">JCM 4988</strain>
    </source>
</reference>
<dbReference type="EMBL" id="BMWG01000009">
    <property type="protein sequence ID" value="GGZ36410.1"/>
    <property type="molecule type" value="Genomic_DNA"/>
</dbReference>
<proteinExistence type="predicted"/>
<reference evidence="1" key="2">
    <citation type="submission" date="2020-09" db="EMBL/GenBank/DDBJ databases">
        <authorList>
            <person name="Sun Q."/>
            <person name="Ohkuma M."/>
        </authorList>
    </citation>
    <scope>NUCLEOTIDE SEQUENCE</scope>
    <source>
        <strain evidence="1">JCM 4988</strain>
    </source>
</reference>
<dbReference type="AlphaFoldDB" id="A0A918Q9D7"/>